<dbReference type="GO" id="GO:0000724">
    <property type="term" value="P:double-strand break repair via homologous recombination"/>
    <property type="evidence" value="ECO:0007669"/>
    <property type="project" value="TreeGrafter"/>
</dbReference>
<comment type="caution">
    <text evidence="4">The sequence shown here is derived from an EMBL/GenBank/DDBJ whole genome shotgun (WGS) entry which is preliminary data.</text>
</comment>
<dbReference type="InterPro" id="IPR013970">
    <property type="entry name" value="Rfa2"/>
</dbReference>
<evidence type="ECO:0000313" key="4">
    <source>
        <dbReference type="EMBL" id="KAK9805366.1"/>
    </source>
</evidence>
<dbReference type="Gene3D" id="2.40.50.140">
    <property type="entry name" value="Nucleic acid-binding proteins"/>
    <property type="match status" value="1"/>
</dbReference>
<name>A0AAW1PAB6_9CHLO</name>
<protein>
    <recommendedName>
        <fullName evidence="6">Replication factor A protein 3</fullName>
    </recommendedName>
</protein>
<dbReference type="InterPro" id="IPR012340">
    <property type="entry name" value="NA-bd_OB-fold"/>
</dbReference>
<organism evidence="4 5">
    <name type="scientific">Symbiochloris irregularis</name>
    <dbReference type="NCBI Taxonomy" id="706552"/>
    <lineage>
        <taxon>Eukaryota</taxon>
        <taxon>Viridiplantae</taxon>
        <taxon>Chlorophyta</taxon>
        <taxon>core chlorophytes</taxon>
        <taxon>Trebouxiophyceae</taxon>
        <taxon>Trebouxiales</taxon>
        <taxon>Trebouxiaceae</taxon>
        <taxon>Symbiochloris</taxon>
    </lineage>
</organism>
<dbReference type="EMBL" id="JALJOQ010000044">
    <property type="protein sequence ID" value="KAK9805366.1"/>
    <property type="molecule type" value="Genomic_DNA"/>
</dbReference>
<keyword evidence="3" id="KW-0539">Nucleus</keyword>
<accession>A0AAW1PAB6</accession>
<evidence type="ECO:0000313" key="5">
    <source>
        <dbReference type="Proteomes" id="UP001465755"/>
    </source>
</evidence>
<comment type="similarity">
    <text evidence="2">Belongs to the replication factor A protein 3 family.</text>
</comment>
<dbReference type="Proteomes" id="UP001465755">
    <property type="component" value="Unassembled WGS sequence"/>
</dbReference>
<dbReference type="PANTHER" id="PTHR15114:SF1">
    <property type="entry name" value="REPLICATION PROTEIN A 14 KDA SUBUNIT"/>
    <property type="match status" value="1"/>
</dbReference>
<evidence type="ECO:0000256" key="2">
    <source>
        <dbReference type="ARBA" id="ARBA00009761"/>
    </source>
</evidence>
<proteinExistence type="inferred from homology"/>
<comment type="subcellular location">
    <subcellularLocation>
        <location evidence="1">Nucleus</location>
    </subcellularLocation>
</comment>
<dbReference type="AlphaFoldDB" id="A0AAW1PAB6"/>
<dbReference type="GO" id="GO:0006289">
    <property type="term" value="P:nucleotide-excision repair"/>
    <property type="evidence" value="ECO:0007669"/>
    <property type="project" value="TreeGrafter"/>
</dbReference>
<dbReference type="GO" id="GO:0003684">
    <property type="term" value="F:damaged DNA binding"/>
    <property type="evidence" value="ECO:0007669"/>
    <property type="project" value="TreeGrafter"/>
</dbReference>
<dbReference type="PANTHER" id="PTHR15114">
    <property type="entry name" value="REPLICATION PROTEIN A3"/>
    <property type="match status" value="1"/>
</dbReference>
<sequence>MEVSNAKPRVNFSQLRKFMGKKVLLVGEIQVMQNNTVRMKAADGGMVTVELTKGPHFDGGEFWEFEGVVQSPTSVKEESRTSYGDRFDLATYNEVCRLSCDKYTQVFL</sequence>
<dbReference type="Pfam" id="PF08661">
    <property type="entry name" value="Rep_fac-A_3"/>
    <property type="match status" value="1"/>
</dbReference>
<evidence type="ECO:0008006" key="6">
    <source>
        <dbReference type="Google" id="ProtNLM"/>
    </source>
</evidence>
<dbReference type="GO" id="GO:0035861">
    <property type="term" value="C:site of double-strand break"/>
    <property type="evidence" value="ECO:0007669"/>
    <property type="project" value="TreeGrafter"/>
</dbReference>
<dbReference type="GO" id="GO:0003697">
    <property type="term" value="F:single-stranded DNA binding"/>
    <property type="evidence" value="ECO:0007669"/>
    <property type="project" value="TreeGrafter"/>
</dbReference>
<reference evidence="4 5" key="1">
    <citation type="journal article" date="2024" name="Nat. Commun.">
        <title>Phylogenomics reveals the evolutionary origins of lichenization in chlorophyte algae.</title>
        <authorList>
            <person name="Puginier C."/>
            <person name="Libourel C."/>
            <person name="Otte J."/>
            <person name="Skaloud P."/>
            <person name="Haon M."/>
            <person name="Grisel S."/>
            <person name="Petersen M."/>
            <person name="Berrin J.G."/>
            <person name="Delaux P.M."/>
            <person name="Dal Grande F."/>
            <person name="Keller J."/>
        </authorList>
    </citation>
    <scope>NUCLEOTIDE SEQUENCE [LARGE SCALE GENOMIC DNA]</scope>
    <source>
        <strain evidence="4 5">SAG 2036</strain>
    </source>
</reference>
<evidence type="ECO:0000256" key="1">
    <source>
        <dbReference type="ARBA" id="ARBA00004123"/>
    </source>
</evidence>
<evidence type="ECO:0000256" key="3">
    <source>
        <dbReference type="ARBA" id="ARBA00023242"/>
    </source>
</evidence>
<dbReference type="GO" id="GO:0006260">
    <property type="term" value="P:DNA replication"/>
    <property type="evidence" value="ECO:0007669"/>
    <property type="project" value="InterPro"/>
</dbReference>
<dbReference type="GO" id="GO:0006298">
    <property type="term" value="P:mismatch repair"/>
    <property type="evidence" value="ECO:0007669"/>
    <property type="project" value="TreeGrafter"/>
</dbReference>
<dbReference type="SUPFAM" id="SSF50249">
    <property type="entry name" value="Nucleic acid-binding proteins"/>
    <property type="match status" value="1"/>
</dbReference>
<gene>
    <name evidence="4" type="ORF">WJX73_007296</name>
</gene>
<keyword evidence="5" id="KW-1185">Reference proteome</keyword>
<dbReference type="GO" id="GO:0005662">
    <property type="term" value="C:DNA replication factor A complex"/>
    <property type="evidence" value="ECO:0007669"/>
    <property type="project" value="TreeGrafter"/>
</dbReference>
<dbReference type="GO" id="GO:0006284">
    <property type="term" value="P:base-excision repair"/>
    <property type="evidence" value="ECO:0007669"/>
    <property type="project" value="TreeGrafter"/>
</dbReference>